<evidence type="ECO:0000256" key="2">
    <source>
        <dbReference type="ARBA" id="ARBA00023125"/>
    </source>
</evidence>
<dbReference type="InterPro" id="IPR018060">
    <property type="entry name" value="HTH_AraC"/>
</dbReference>
<sequence>MEQIKIISQALLEIEKQLYDRKLTPDSLAKQFYTNVSDLQKTFQIITGMTIGEYIRNRRLSNAGISLKTKNLSILETALNMGYETPEAFSKAFKRFHGVSPKDVRNQSTSQIINYFGPMHIKFSIESSAPLLAITEYYPTMYFVGKTISVSNDKSVYLKDIENFWHQETMKGTLSQLEKKYAATSFVGISLAGDTDRFTYGVGIVTTDQVEEMNEFEVVKFPPRNWVKFEVNGMTDEDFSQTRNRVLSEWLLTSDQSISLLPEIEYYPITEAAAPEIWFPNLE</sequence>
<dbReference type="SUPFAM" id="SSF55136">
    <property type="entry name" value="Probable bacterial effector-binding domain"/>
    <property type="match status" value="1"/>
</dbReference>
<dbReference type="PROSITE" id="PS01124">
    <property type="entry name" value="HTH_ARAC_FAMILY_2"/>
    <property type="match status" value="1"/>
</dbReference>
<reference evidence="5 6" key="1">
    <citation type="journal article" date="2014" name="Int. J. Syst. Evol. Microbiol.">
        <title>Complete genome sequence of Corynebacterium casei LMG S-19264T (=DSM 44701T), isolated from a smear-ripened cheese.</title>
        <authorList>
            <consortium name="US DOE Joint Genome Institute (JGI-PGF)"/>
            <person name="Walter F."/>
            <person name="Albersmeier A."/>
            <person name="Kalinowski J."/>
            <person name="Ruckert C."/>
        </authorList>
    </citation>
    <scope>NUCLEOTIDE SEQUENCE [LARGE SCALE GENOMIC DNA]</scope>
    <source>
        <strain evidence="5 6">CGMCC 1.15286</strain>
    </source>
</reference>
<comment type="caution">
    <text evidence="5">The sequence shown here is derived from an EMBL/GenBank/DDBJ whole genome shotgun (WGS) entry which is preliminary data.</text>
</comment>
<gene>
    <name evidence="5" type="ORF">GCM10010918_43520</name>
</gene>
<dbReference type="InterPro" id="IPR050959">
    <property type="entry name" value="MarA-like"/>
</dbReference>
<evidence type="ECO:0000259" key="4">
    <source>
        <dbReference type="PROSITE" id="PS01124"/>
    </source>
</evidence>
<dbReference type="PANTHER" id="PTHR47504">
    <property type="entry name" value="RIGHT ORIGIN-BINDING PROTEIN"/>
    <property type="match status" value="1"/>
</dbReference>
<dbReference type="GO" id="GO:0043565">
    <property type="term" value="F:sequence-specific DNA binding"/>
    <property type="evidence" value="ECO:0007669"/>
    <property type="project" value="InterPro"/>
</dbReference>
<evidence type="ECO:0000256" key="3">
    <source>
        <dbReference type="ARBA" id="ARBA00023163"/>
    </source>
</evidence>
<dbReference type="PRINTS" id="PR00032">
    <property type="entry name" value="HTHARAC"/>
</dbReference>
<accession>A0A917HKJ2</accession>
<evidence type="ECO:0000313" key="5">
    <source>
        <dbReference type="EMBL" id="GGG81540.1"/>
    </source>
</evidence>
<dbReference type="Gene3D" id="3.20.80.10">
    <property type="entry name" value="Regulatory factor, effector binding domain"/>
    <property type="match status" value="1"/>
</dbReference>
<keyword evidence="3" id="KW-0804">Transcription</keyword>
<name>A0A917HKJ2_9BACL</name>
<dbReference type="InterPro" id="IPR029441">
    <property type="entry name" value="Cass2"/>
</dbReference>
<dbReference type="InterPro" id="IPR011256">
    <property type="entry name" value="Reg_factor_effector_dom_sf"/>
</dbReference>
<evidence type="ECO:0000256" key="1">
    <source>
        <dbReference type="ARBA" id="ARBA00023015"/>
    </source>
</evidence>
<dbReference type="EMBL" id="BMHY01000010">
    <property type="protein sequence ID" value="GGG81540.1"/>
    <property type="molecule type" value="Genomic_DNA"/>
</dbReference>
<organism evidence="5 6">
    <name type="scientific">Paenibacillus radicis</name>
    <name type="common">ex Gao et al. 2016</name>
    <dbReference type="NCBI Taxonomy" id="1737354"/>
    <lineage>
        <taxon>Bacteria</taxon>
        <taxon>Bacillati</taxon>
        <taxon>Bacillota</taxon>
        <taxon>Bacilli</taxon>
        <taxon>Bacillales</taxon>
        <taxon>Paenibacillaceae</taxon>
        <taxon>Paenibacillus</taxon>
    </lineage>
</organism>
<dbReference type="InterPro" id="IPR009057">
    <property type="entry name" value="Homeodomain-like_sf"/>
</dbReference>
<dbReference type="Pfam" id="PF12833">
    <property type="entry name" value="HTH_18"/>
    <property type="match status" value="1"/>
</dbReference>
<dbReference type="Gene3D" id="1.10.10.60">
    <property type="entry name" value="Homeodomain-like"/>
    <property type="match status" value="2"/>
</dbReference>
<dbReference type="RefSeq" id="WP_188891335.1">
    <property type="nucleotide sequence ID" value="NZ_BMHY01000010.1"/>
</dbReference>
<proteinExistence type="predicted"/>
<protein>
    <submittedName>
        <fullName evidence="5">AraC family transcriptional regulator</fullName>
    </submittedName>
</protein>
<keyword evidence="1" id="KW-0805">Transcription regulation</keyword>
<dbReference type="SMART" id="SM00342">
    <property type="entry name" value="HTH_ARAC"/>
    <property type="match status" value="1"/>
</dbReference>
<keyword evidence="6" id="KW-1185">Reference proteome</keyword>
<dbReference type="AlphaFoldDB" id="A0A917HKJ2"/>
<dbReference type="GO" id="GO:0003700">
    <property type="term" value="F:DNA-binding transcription factor activity"/>
    <property type="evidence" value="ECO:0007669"/>
    <property type="project" value="InterPro"/>
</dbReference>
<dbReference type="SUPFAM" id="SSF46689">
    <property type="entry name" value="Homeodomain-like"/>
    <property type="match status" value="1"/>
</dbReference>
<feature type="domain" description="HTH araC/xylS-type" evidence="4">
    <location>
        <begin position="8"/>
        <end position="107"/>
    </location>
</feature>
<dbReference type="InterPro" id="IPR020449">
    <property type="entry name" value="Tscrpt_reg_AraC-type_HTH"/>
</dbReference>
<dbReference type="Proteomes" id="UP000600247">
    <property type="component" value="Unassembled WGS sequence"/>
</dbReference>
<keyword evidence="2" id="KW-0238">DNA-binding</keyword>
<evidence type="ECO:0000313" key="6">
    <source>
        <dbReference type="Proteomes" id="UP000600247"/>
    </source>
</evidence>
<dbReference type="PANTHER" id="PTHR47504:SF5">
    <property type="entry name" value="RIGHT ORIGIN-BINDING PROTEIN"/>
    <property type="match status" value="1"/>
</dbReference>
<dbReference type="Pfam" id="PF14526">
    <property type="entry name" value="Cass2"/>
    <property type="match status" value="1"/>
</dbReference>